<evidence type="ECO:0000256" key="2">
    <source>
        <dbReference type="ARBA" id="ARBA00022448"/>
    </source>
</evidence>
<keyword evidence="6" id="KW-0732">Signal</keyword>
<dbReference type="PANTHER" id="PTHR32552">
    <property type="entry name" value="FERRICHROME IRON RECEPTOR-RELATED"/>
    <property type="match status" value="1"/>
</dbReference>
<keyword evidence="11 12" id="KW-0998">Cell outer membrane</keyword>
<accession>A0A8T4IH97</accession>
<keyword evidence="5 12" id="KW-0812">Transmembrane</keyword>
<evidence type="ECO:0000256" key="9">
    <source>
        <dbReference type="ARBA" id="ARBA00023077"/>
    </source>
</evidence>
<dbReference type="AlphaFoldDB" id="A0A8T4IH97"/>
<evidence type="ECO:0000256" key="11">
    <source>
        <dbReference type="ARBA" id="ARBA00023237"/>
    </source>
</evidence>
<name>A0A8T4IH97_9SPHN</name>
<evidence type="ECO:0000313" key="17">
    <source>
        <dbReference type="EMBL" id="MBR0551669.1"/>
    </source>
</evidence>
<keyword evidence="7" id="KW-0408">Iron</keyword>
<keyword evidence="4" id="KW-0410">Iron transport</keyword>
<evidence type="ECO:0000256" key="10">
    <source>
        <dbReference type="ARBA" id="ARBA00023136"/>
    </source>
</evidence>
<dbReference type="Proteomes" id="UP000676996">
    <property type="component" value="Unassembled WGS sequence"/>
</dbReference>
<evidence type="ECO:0000256" key="14">
    <source>
        <dbReference type="SAM" id="MobiDB-lite"/>
    </source>
</evidence>
<evidence type="ECO:0000256" key="1">
    <source>
        <dbReference type="ARBA" id="ARBA00004571"/>
    </source>
</evidence>
<dbReference type="SUPFAM" id="SSF56935">
    <property type="entry name" value="Porins"/>
    <property type="match status" value="1"/>
</dbReference>
<keyword evidence="9 13" id="KW-0798">TonB box</keyword>
<dbReference type="Pfam" id="PF07715">
    <property type="entry name" value="Plug"/>
    <property type="match status" value="1"/>
</dbReference>
<reference evidence="17" key="1">
    <citation type="submission" date="2021-04" db="EMBL/GenBank/DDBJ databases">
        <title>Ouciella asimina sp. nov., isolated from the surface seawater in the hydrothermal field of Okinawa Trough.</title>
        <authorList>
            <person name="Shuang W."/>
        </authorList>
    </citation>
    <scope>NUCLEOTIDE SEQUENCE</scope>
    <source>
        <strain evidence="17">LXI357</strain>
    </source>
</reference>
<keyword evidence="18" id="KW-1185">Reference proteome</keyword>
<feature type="region of interest" description="Disordered" evidence="14">
    <location>
        <begin position="60"/>
        <end position="79"/>
    </location>
</feature>
<keyword evidence="8" id="KW-0406">Ion transport</keyword>
<organism evidence="17 18">
    <name type="scientific">Stakelama marina</name>
    <dbReference type="NCBI Taxonomy" id="2826939"/>
    <lineage>
        <taxon>Bacteria</taxon>
        <taxon>Pseudomonadati</taxon>
        <taxon>Pseudomonadota</taxon>
        <taxon>Alphaproteobacteria</taxon>
        <taxon>Sphingomonadales</taxon>
        <taxon>Sphingomonadaceae</taxon>
        <taxon>Stakelama</taxon>
    </lineage>
</organism>
<keyword evidence="10 12" id="KW-0472">Membrane</keyword>
<feature type="domain" description="TonB-dependent receptor-like beta-barrel" evidence="15">
    <location>
        <begin position="438"/>
        <end position="815"/>
    </location>
</feature>
<evidence type="ECO:0000256" key="8">
    <source>
        <dbReference type="ARBA" id="ARBA00023065"/>
    </source>
</evidence>
<comment type="similarity">
    <text evidence="12 13">Belongs to the TonB-dependent receptor family.</text>
</comment>
<evidence type="ECO:0000256" key="3">
    <source>
        <dbReference type="ARBA" id="ARBA00022452"/>
    </source>
</evidence>
<protein>
    <submittedName>
        <fullName evidence="17">TonB-dependent receptor</fullName>
    </submittedName>
</protein>
<evidence type="ECO:0000256" key="4">
    <source>
        <dbReference type="ARBA" id="ARBA00022496"/>
    </source>
</evidence>
<dbReference type="PROSITE" id="PS52016">
    <property type="entry name" value="TONB_DEPENDENT_REC_3"/>
    <property type="match status" value="1"/>
</dbReference>
<dbReference type="Gene3D" id="2.170.130.10">
    <property type="entry name" value="TonB-dependent receptor, plug domain"/>
    <property type="match status" value="1"/>
</dbReference>
<dbReference type="InterPro" id="IPR036942">
    <property type="entry name" value="Beta-barrel_TonB_sf"/>
</dbReference>
<dbReference type="InterPro" id="IPR039426">
    <property type="entry name" value="TonB-dep_rcpt-like"/>
</dbReference>
<keyword evidence="3 12" id="KW-1134">Transmembrane beta strand</keyword>
<gene>
    <name evidence="17" type="ORF">J7S20_04015</name>
</gene>
<evidence type="ECO:0000256" key="5">
    <source>
        <dbReference type="ARBA" id="ARBA00022692"/>
    </source>
</evidence>
<keyword evidence="17" id="KW-0675">Receptor</keyword>
<dbReference type="GO" id="GO:0015344">
    <property type="term" value="F:siderophore uptake transmembrane transporter activity"/>
    <property type="evidence" value="ECO:0007669"/>
    <property type="project" value="TreeGrafter"/>
</dbReference>
<keyword evidence="2 12" id="KW-0813">Transport</keyword>
<evidence type="ECO:0000256" key="12">
    <source>
        <dbReference type="PROSITE-ProRule" id="PRU01360"/>
    </source>
</evidence>
<dbReference type="GO" id="GO:0009279">
    <property type="term" value="C:cell outer membrane"/>
    <property type="evidence" value="ECO:0007669"/>
    <property type="project" value="UniProtKB-SubCell"/>
</dbReference>
<evidence type="ECO:0000256" key="6">
    <source>
        <dbReference type="ARBA" id="ARBA00022729"/>
    </source>
</evidence>
<comment type="subcellular location">
    <subcellularLocation>
        <location evidence="1 12">Cell outer membrane</location>
        <topology evidence="1 12">Multi-pass membrane protein</topology>
    </subcellularLocation>
</comment>
<dbReference type="InterPro" id="IPR000531">
    <property type="entry name" value="Beta-barrel_TonB"/>
</dbReference>
<proteinExistence type="inferred from homology"/>
<dbReference type="EMBL" id="JAGRQC010000001">
    <property type="protein sequence ID" value="MBR0551669.1"/>
    <property type="molecule type" value="Genomic_DNA"/>
</dbReference>
<evidence type="ECO:0000313" key="18">
    <source>
        <dbReference type="Proteomes" id="UP000676996"/>
    </source>
</evidence>
<evidence type="ECO:0000259" key="16">
    <source>
        <dbReference type="Pfam" id="PF07715"/>
    </source>
</evidence>
<evidence type="ECO:0000256" key="7">
    <source>
        <dbReference type="ARBA" id="ARBA00023004"/>
    </source>
</evidence>
<dbReference type="Pfam" id="PF00593">
    <property type="entry name" value="TonB_dep_Rec_b-barrel"/>
    <property type="match status" value="1"/>
</dbReference>
<feature type="domain" description="TonB-dependent receptor plug" evidence="16">
    <location>
        <begin position="91"/>
        <end position="204"/>
    </location>
</feature>
<dbReference type="InterPro" id="IPR012910">
    <property type="entry name" value="Plug_dom"/>
</dbReference>
<evidence type="ECO:0000256" key="13">
    <source>
        <dbReference type="RuleBase" id="RU003357"/>
    </source>
</evidence>
<evidence type="ECO:0000259" key="15">
    <source>
        <dbReference type="Pfam" id="PF00593"/>
    </source>
</evidence>
<sequence length="845" mass="91724">MTANRHRCEALTPQCGAAQTSPPTAAHQGAHAMTFGKSYLCFTASLLALAVPVAAHAQSTTGTTNADAATVNASDTASTPSTDIVVTGQATTYNNSEVSKEMLMQVPPLTGPLSAINKLPGVNVNEGDTFGFDDWSAAVEIRGFQDNLNEQQIGMTIDGMPNGNSNYGGGSKANRYIDSMNIGGIAVAQGTSDIASRSTEALGGTIDYRTSDPLDTQRMRVSGSLGQFQSKRAYARYDTGLLFNDQFKAWISASHQEATDWVNGSAGNRRDNIAAKIQADLGSVKLTSYGSYDDAVENNYQRLFSAADYAADPHWDQLIGNWTGVPYVDQLYRPAWGTLRTNYFAYLKADARLSDTFNLHLGGYYHHNNGRGDWAPPYLVDVHNDGAGNPQSEYTGGVTYKGGAPLGTFVYVDSNGAALSPADGCTSTITFPYGGAGPKYDPSCYPAGAIPVQSYRNTVYKKRRLGFTADFDWETQLGAADNLLRGGVWYEDTRRTESREWHKVIDARIGDNWDRQPYWIQYSRVYPQTVFKWYAEDQVTLGSLTLTGGLKQFSTTLKRNDLFGESSNISVNSKSKVLLSGGVQWRPAVRGLEFFAGYAENFKSLSDNLLEVSTTDFTRLKPETARNIDAGVRYNHHGISASATFFDIKFNNRVVYLAPGATGGPNYLNPLDGSYFNAGGIKSRGVELAANVHLLPTLALYGSYTYTDSTYLGTGATEIDLANNIYPGTQVTGIPKNMFVTSLDWHNGPFRAGISGKYTGSRYVNYRADANGQVNLANSWKADGYFLADLYVGVRGERISQTLKGMELTLNVNNLLDKDYLGGISGGGAWIGAPRTTVLTATFDF</sequence>
<comment type="caution">
    <text evidence="17">The sequence shown here is derived from an EMBL/GenBank/DDBJ whole genome shotgun (WGS) entry which is preliminary data.</text>
</comment>
<dbReference type="InterPro" id="IPR037066">
    <property type="entry name" value="Plug_dom_sf"/>
</dbReference>
<dbReference type="PANTHER" id="PTHR32552:SF89">
    <property type="entry name" value="CATECHOLATE SIDEROPHORE RECEPTOR FIU"/>
    <property type="match status" value="1"/>
</dbReference>
<dbReference type="Gene3D" id="2.40.170.20">
    <property type="entry name" value="TonB-dependent receptor, beta-barrel domain"/>
    <property type="match status" value="1"/>
</dbReference>